<dbReference type="AlphaFoldDB" id="A0A1H7P272"/>
<dbReference type="InterPro" id="IPR029063">
    <property type="entry name" value="SAM-dependent_MTases_sf"/>
</dbReference>
<gene>
    <name evidence="1" type="ORF">SAMN05216214_11094</name>
</gene>
<reference evidence="1 2" key="1">
    <citation type="submission" date="2016-10" db="EMBL/GenBank/DDBJ databases">
        <authorList>
            <person name="de Groot N.N."/>
        </authorList>
    </citation>
    <scope>NUCLEOTIDE SEQUENCE [LARGE SCALE GENOMIC DNA]</scope>
    <source>
        <strain evidence="1 2">JCM 19513</strain>
    </source>
</reference>
<accession>A0A1H7P272</accession>
<dbReference type="EMBL" id="FOAS01000010">
    <property type="protein sequence ID" value="SEL29699.1"/>
    <property type="molecule type" value="Genomic_DNA"/>
</dbReference>
<dbReference type="InterPro" id="IPR020027">
    <property type="entry name" value="Pseudamin_synth-assoc_MeTrfase"/>
</dbReference>
<evidence type="ECO:0000313" key="2">
    <source>
        <dbReference type="Proteomes" id="UP000185766"/>
    </source>
</evidence>
<keyword evidence="2" id="KW-1185">Reference proteome</keyword>
<dbReference type="Proteomes" id="UP000185766">
    <property type="component" value="Unassembled WGS sequence"/>
</dbReference>
<dbReference type="SUPFAM" id="SSF53335">
    <property type="entry name" value="S-adenosyl-L-methionine-dependent methyltransferases"/>
    <property type="match status" value="1"/>
</dbReference>
<protein>
    <submittedName>
        <fullName evidence="1">Spore coat polysaccharide biosynthesis protein SpsF</fullName>
    </submittedName>
</protein>
<dbReference type="RefSeq" id="WP_074868458.1">
    <property type="nucleotide sequence ID" value="NZ_FOAS01000010.1"/>
</dbReference>
<name>A0A1H7P272_9GAMM</name>
<sequence>MSASDYVTPQEGFWAGEFGSEYIGRNDSQQLLASNLNFFTKALKQAGRVGSAIEFGANIGMNLRALQLLYPDVALHGVEINPDAAAQLRSHIGQDNVYEGSIFNYPVEQQVDLSLIKGVLIHINPDMLPVVYEKLYTASRRFVLVCEYYNPSPVAISYRGHADRLFKRDFAGEMMDKYLDLKLVDYGFAYRRDPAFPQDDITWFLMEKGA</sequence>
<organism evidence="1 2">
    <name type="scientific">Atopomonas hussainii</name>
    <dbReference type="NCBI Taxonomy" id="1429083"/>
    <lineage>
        <taxon>Bacteria</taxon>
        <taxon>Pseudomonadati</taxon>
        <taxon>Pseudomonadota</taxon>
        <taxon>Gammaproteobacteria</taxon>
        <taxon>Pseudomonadales</taxon>
        <taxon>Pseudomonadaceae</taxon>
        <taxon>Atopomonas</taxon>
    </lineage>
</organism>
<dbReference type="Gene3D" id="3.40.50.150">
    <property type="entry name" value="Vaccinia Virus protein VP39"/>
    <property type="match status" value="1"/>
</dbReference>
<proteinExistence type="predicted"/>
<dbReference type="NCBIfam" id="TIGR03587">
    <property type="entry name" value="Pse_Me-ase"/>
    <property type="match status" value="1"/>
</dbReference>
<evidence type="ECO:0000313" key="1">
    <source>
        <dbReference type="EMBL" id="SEL29699.1"/>
    </source>
</evidence>